<evidence type="ECO:0000259" key="6">
    <source>
        <dbReference type="SMART" id="SM00199"/>
    </source>
</evidence>
<comment type="similarity">
    <text evidence="2">Belongs to the intercrine beta (chemokine CC) family.</text>
</comment>
<sequence length="96" mass="10775">MEVPGATLAVLLLAAAPRESVLPFFFGANTPTACCFSYISCQIPRKFVDDYYETSHQLCNPSTPLHSFQTKRGQEVCADPNEDWVQEYITDLELRA</sequence>
<evidence type="ECO:0000256" key="3">
    <source>
        <dbReference type="ARBA" id="ARBA00022514"/>
    </source>
</evidence>
<evidence type="ECO:0000256" key="2">
    <source>
        <dbReference type="ARBA" id="ARBA00010868"/>
    </source>
</evidence>
<dbReference type="OMA" id="CADPNED"/>
<dbReference type="GO" id="GO:0048020">
    <property type="term" value="F:CCR chemokine receptor binding"/>
    <property type="evidence" value="ECO:0007669"/>
    <property type="project" value="TreeGrafter"/>
</dbReference>
<reference evidence="7" key="1">
    <citation type="submission" date="2023-09" db="UniProtKB">
        <authorList>
            <consortium name="Ensembl"/>
        </authorList>
    </citation>
    <scope>IDENTIFICATION</scope>
</reference>
<dbReference type="Pfam" id="PF00048">
    <property type="entry name" value="IL8"/>
    <property type="match status" value="1"/>
</dbReference>
<dbReference type="GO" id="GO:0030335">
    <property type="term" value="P:positive regulation of cell migration"/>
    <property type="evidence" value="ECO:0007669"/>
    <property type="project" value="TreeGrafter"/>
</dbReference>
<comment type="subcellular location">
    <subcellularLocation>
        <location evidence="1">Secreted</location>
    </subcellularLocation>
</comment>
<dbReference type="GO" id="GO:0005615">
    <property type="term" value="C:extracellular space"/>
    <property type="evidence" value="ECO:0007669"/>
    <property type="project" value="UniProtKB-KW"/>
</dbReference>
<dbReference type="InterPro" id="IPR036048">
    <property type="entry name" value="Interleukin_8-like_sf"/>
</dbReference>
<dbReference type="FunFam" id="2.40.50.40:FF:000002">
    <property type="entry name" value="C-C motif chemokine"/>
    <property type="match status" value="1"/>
</dbReference>
<keyword evidence="3" id="KW-0202">Cytokine</keyword>
<dbReference type="GO" id="GO:0008009">
    <property type="term" value="F:chemokine activity"/>
    <property type="evidence" value="ECO:0007669"/>
    <property type="project" value="InterPro"/>
</dbReference>
<accession>A0A8C0E9U4</accession>
<evidence type="ECO:0000256" key="1">
    <source>
        <dbReference type="ARBA" id="ARBA00004613"/>
    </source>
</evidence>
<organism evidence="7">
    <name type="scientific">Balaenoptera musculus</name>
    <name type="common">Blue whale</name>
    <dbReference type="NCBI Taxonomy" id="9771"/>
    <lineage>
        <taxon>Eukaryota</taxon>
        <taxon>Metazoa</taxon>
        <taxon>Chordata</taxon>
        <taxon>Craniata</taxon>
        <taxon>Vertebrata</taxon>
        <taxon>Euteleostomi</taxon>
        <taxon>Mammalia</taxon>
        <taxon>Eutheria</taxon>
        <taxon>Laurasiatheria</taxon>
        <taxon>Artiodactyla</taxon>
        <taxon>Whippomorpha</taxon>
        <taxon>Cetacea</taxon>
        <taxon>Mysticeti</taxon>
        <taxon>Balaenopteridae</taxon>
        <taxon>Balaenoptera</taxon>
    </lineage>
</organism>
<dbReference type="GeneTree" id="ENSGT01050000245362"/>
<evidence type="ECO:0000256" key="4">
    <source>
        <dbReference type="ARBA" id="ARBA00022525"/>
    </source>
</evidence>
<dbReference type="PANTHER" id="PTHR12015">
    <property type="entry name" value="SMALL INDUCIBLE CYTOKINE A"/>
    <property type="match status" value="1"/>
</dbReference>
<dbReference type="Ensembl" id="ENSBMST00010032826.1">
    <property type="protein sequence ID" value="ENSBMSP00010029818.1"/>
    <property type="gene ID" value="ENSBMSG00010021620.1"/>
</dbReference>
<feature type="domain" description="Chemokine interleukin-8-like" evidence="6">
    <location>
        <begin position="31"/>
        <end position="92"/>
    </location>
</feature>
<dbReference type="SMART" id="SM00199">
    <property type="entry name" value="SCY"/>
    <property type="match status" value="1"/>
</dbReference>
<proteinExistence type="inferred from homology"/>
<dbReference type="PANTHER" id="PTHR12015:SF183">
    <property type="entry name" value="C-C MOTIF CHEMOKINE 3"/>
    <property type="match status" value="1"/>
</dbReference>
<evidence type="ECO:0000256" key="5">
    <source>
        <dbReference type="ARBA" id="ARBA00022729"/>
    </source>
</evidence>
<dbReference type="InterPro" id="IPR039809">
    <property type="entry name" value="Chemokine_b/g/d"/>
</dbReference>
<dbReference type="InterPro" id="IPR001811">
    <property type="entry name" value="Chemokine_IL8-like_dom"/>
</dbReference>
<keyword evidence="5" id="KW-0732">Signal</keyword>
<dbReference type="AlphaFoldDB" id="A0A8C0E9U4"/>
<evidence type="ECO:0000313" key="7">
    <source>
        <dbReference type="Ensembl" id="ENSBMSP00010029818.1"/>
    </source>
</evidence>
<dbReference type="GO" id="GO:0070098">
    <property type="term" value="P:chemokine-mediated signaling pathway"/>
    <property type="evidence" value="ECO:0007669"/>
    <property type="project" value="TreeGrafter"/>
</dbReference>
<dbReference type="Gene3D" id="2.40.50.40">
    <property type="match status" value="1"/>
</dbReference>
<dbReference type="GO" id="GO:0061844">
    <property type="term" value="P:antimicrobial humoral immune response mediated by antimicrobial peptide"/>
    <property type="evidence" value="ECO:0007669"/>
    <property type="project" value="TreeGrafter"/>
</dbReference>
<keyword evidence="4" id="KW-0964">Secreted</keyword>
<name>A0A8C0E9U4_BALMU</name>
<dbReference type="CDD" id="cd00272">
    <property type="entry name" value="Chemokine_CC"/>
    <property type="match status" value="1"/>
</dbReference>
<dbReference type="SUPFAM" id="SSF54117">
    <property type="entry name" value="Interleukin 8-like chemokines"/>
    <property type="match status" value="1"/>
</dbReference>
<dbReference type="GO" id="GO:0006954">
    <property type="term" value="P:inflammatory response"/>
    <property type="evidence" value="ECO:0007669"/>
    <property type="project" value="TreeGrafter"/>
</dbReference>
<protein>
    <recommendedName>
        <fullName evidence="6">Chemokine interleukin-8-like domain-containing protein</fullName>
    </recommendedName>
</protein>